<feature type="compositionally biased region" description="Low complexity" evidence="6">
    <location>
        <begin position="343"/>
        <end position="367"/>
    </location>
</feature>
<name>A0A835WW81_9CHLO</name>
<keyword evidence="5 7" id="KW-0472">Membrane</keyword>
<feature type="transmembrane region" description="Helical" evidence="7">
    <location>
        <begin position="456"/>
        <end position="478"/>
    </location>
</feature>
<dbReference type="Proteomes" id="UP000613740">
    <property type="component" value="Unassembled WGS sequence"/>
</dbReference>
<sequence length="487" mass="49491">MSGAGNGNGNGNGSGGADGGQQRGGGGGGRGVRFAELPDGAASAAADAAAAAAAAATAASRSLAALAAQGGPAPDPRVMRRMSSTVRRLTLEWRDLGCEYDTAAGPRTLLQRRRQERVAGRAGQAQAGGPADGAVLVDGAPRVEAAFLRRSAYVPQDDHFLPTLTAGEVLSFYGALVLPAAAPPAARRPLPAAAAAARCSGPWGWRGRPTRCGGERKRLAIATGIVAAPSALLLDEPTSGLDAAAALGTFVMQYMRALADAGHVVLASVHQPRAAIWGMFTQLVVLSRGRMLYSGDCAGTVPWFASPPPPPGPGAHNSFSSYSLSPGAASAVPNSPSLITHRGSSAGGSSSAGGAPPLPPLATALGTEEASGGGWGFRGNKQRWRRAGAEFRSQQFGCSAGFGTGVLGVLPGYLPGNTALNPTNLLQGILSDPGPSCFVGTDAILDYFGGAMREPFWRLVVILLGYLAALHVITFMALKLTAGRERR</sequence>
<dbReference type="EMBL" id="JAEHOD010000001">
    <property type="protein sequence ID" value="KAG2454579.1"/>
    <property type="molecule type" value="Genomic_DNA"/>
</dbReference>
<dbReference type="SUPFAM" id="SSF52540">
    <property type="entry name" value="P-loop containing nucleoside triphosphate hydrolases"/>
    <property type="match status" value="1"/>
</dbReference>
<evidence type="ECO:0000256" key="6">
    <source>
        <dbReference type="SAM" id="MobiDB-lite"/>
    </source>
</evidence>
<comment type="subcellular location">
    <subcellularLocation>
        <location evidence="1">Membrane</location>
        <topology evidence="1">Multi-pass membrane protein</topology>
    </subcellularLocation>
</comment>
<dbReference type="InterPro" id="IPR050352">
    <property type="entry name" value="ABCG_transporters"/>
</dbReference>
<dbReference type="GO" id="GO:0005886">
    <property type="term" value="C:plasma membrane"/>
    <property type="evidence" value="ECO:0007669"/>
    <property type="project" value="TreeGrafter"/>
</dbReference>
<evidence type="ECO:0000256" key="1">
    <source>
        <dbReference type="ARBA" id="ARBA00004141"/>
    </source>
</evidence>
<dbReference type="PANTHER" id="PTHR48041">
    <property type="entry name" value="ABC TRANSPORTER G FAMILY MEMBER 28"/>
    <property type="match status" value="1"/>
</dbReference>
<proteinExistence type="predicted"/>
<dbReference type="GO" id="GO:0005524">
    <property type="term" value="F:ATP binding"/>
    <property type="evidence" value="ECO:0007669"/>
    <property type="project" value="InterPro"/>
</dbReference>
<evidence type="ECO:0000256" key="2">
    <source>
        <dbReference type="ARBA" id="ARBA00022448"/>
    </source>
</evidence>
<reference evidence="9" key="1">
    <citation type="journal article" date="2020" name="bioRxiv">
        <title>Comparative genomics of Chlamydomonas.</title>
        <authorList>
            <person name="Craig R.J."/>
            <person name="Hasan A.R."/>
            <person name="Ness R.W."/>
            <person name="Keightley P.D."/>
        </authorList>
    </citation>
    <scope>NUCLEOTIDE SEQUENCE</scope>
    <source>
        <strain evidence="9">CCAP 11/173</strain>
    </source>
</reference>
<keyword evidence="10" id="KW-1185">Reference proteome</keyword>
<dbReference type="InterPro" id="IPR003439">
    <property type="entry name" value="ABC_transporter-like_ATP-bd"/>
</dbReference>
<dbReference type="Pfam" id="PF00005">
    <property type="entry name" value="ABC_tran"/>
    <property type="match status" value="1"/>
</dbReference>
<comment type="caution">
    <text evidence="9">The sequence shown here is derived from an EMBL/GenBank/DDBJ whole genome shotgun (WGS) entry which is preliminary data.</text>
</comment>
<keyword evidence="4 7" id="KW-1133">Transmembrane helix</keyword>
<evidence type="ECO:0000313" key="9">
    <source>
        <dbReference type="EMBL" id="KAG2454579.1"/>
    </source>
</evidence>
<organism evidence="9 10">
    <name type="scientific">Chlamydomonas schloesseri</name>
    <dbReference type="NCBI Taxonomy" id="2026947"/>
    <lineage>
        <taxon>Eukaryota</taxon>
        <taxon>Viridiplantae</taxon>
        <taxon>Chlorophyta</taxon>
        <taxon>core chlorophytes</taxon>
        <taxon>Chlorophyceae</taxon>
        <taxon>CS clade</taxon>
        <taxon>Chlamydomonadales</taxon>
        <taxon>Chlamydomonadaceae</taxon>
        <taxon>Chlamydomonas</taxon>
    </lineage>
</organism>
<evidence type="ECO:0000259" key="8">
    <source>
        <dbReference type="Pfam" id="PF00005"/>
    </source>
</evidence>
<feature type="domain" description="ABC transporter" evidence="8">
    <location>
        <begin position="130"/>
        <end position="239"/>
    </location>
</feature>
<evidence type="ECO:0000256" key="3">
    <source>
        <dbReference type="ARBA" id="ARBA00022692"/>
    </source>
</evidence>
<dbReference type="InterPro" id="IPR027417">
    <property type="entry name" value="P-loop_NTPase"/>
</dbReference>
<evidence type="ECO:0000256" key="7">
    <source>
        <dbReference type="SAM" id="Phobius"/>
    </source>
</evidence>
<dbReference type="OrthoDB" id="66620at2759"/>
<keyword evidence="3 7" id="KW-0812">Transmembrane</keyword>
<feature type="compositionally biased region" description="Gly residues" evidence="6">
    <location>
        <begin position="1"/>
        <end position="31"/>
    </location>
</feature>
<protein>
    <recommendedName>
        <fullName evidence="8">ABC transporter domain-containing protein</fullName>
    </recommendedName>
</protein>
<dbReference type="PANTHER" id="PTHR48041:SF139">
    <property type="entry name" value="PROTEIN SCARLET"/>
    <property type="match status" value="1"/>
</dbReference>
<dbReference type="AlphaFoldDB" id="A0A835WW81"/>
<evidence type="ECO:0000256" key="4">
    <source>
        <dbReference type="ARBA" id="ARBA00022989"/>
    </source>
</evidence>
<dbReference type="GO" id="GO:0042626">
    <property type="term" value="F:ATPase-coupled transmembrane transporter activity"/>
    <property type="evidence" value="ECO:0007669"/>
    <property type="project" value="TreeGrafter"/>
</dbReference>
<keyword evidence="2" id="KW-0813">Transport</keyword>
<evidence type="ECO:0000256" key="5">
    <source>
        <dbReference type="ARBA" id="ARBA00023136"/>
    </source>
</evidence>
<dbReference type="Gene3D" id="3.40.50.300">
    <property type="entry name" value="P-loop containing nucleotide triphosphate hydrolases"/>
    <property type="match status" value="1"/>
</dbReference>
<accession>A0A835WW81</accession>
<dbReference type="GO" id="GO:0016887">
    <property type="term" value="F:ATP hydrolysis activity"/>
    <property type="evidence" value="ECO:0007669"/>
    <property type="project" value="InterPro"/>
</dbReference>
<feature type="region of interest" description="Disordered" evidence="6">
    <location>
        <begin position="333"/>
        <end position="377"/>
    </location>
</feature>
<evidence type="ECO:0000313" key="10">
    <source>
        <dbReference type="Proteomes" id="UP000613740"/>
    </source>
</evidence>
<gene>
    <name evidence="9" type="ORF">HYH02_000421</name>
</gene>
<feature type="region of interest" description="Disordered" evidence="6">
    <location>
        <begin position="1"/>
        <end position="33"/>
    </location>
</feature>